<evidence type="ECO:0000313" key="1">
    <source>
        <dbReference type="Ensembl" id="ENSSTUP00000002263.1"/>
    </source>
</evidence>
<keyword evidence="2" id="KW-1185">Reference proteome</keyword>
<dbReference type="Ensembl" id="ENSSTUT00000002416.1">
    <property type="protein sequence ID" value="ENSSTUP00000002263.1"/>
    <property type="gene ID" value="ENSSTUG00000001154.1"/>
</dbReference>
<protein>
    <submittedName>
        <fullName evidence="1">Uncharacterized protein</fullName>
    </submittedName>
</protein>
<proteinExistence type="predicted"/>
<reference evidence="1" key="1">
    <citation type="submission" date="2025-08" db="UniProtKB">
        <authorList>
            <consortium name="Ensembl"/>
        </authorList>
    </citation>
    <scope>IDENTIFICATION</scope>
</reference>
<name>A0A673W001_SALTR</name>
<dbReference type="AlphaFoldDB" id="A0A673W001"/>
<organism evidence="1 2">
    <name type="scientific">Salmo trutta</name>
    <name type="common">Brown trout</name>
    <dbReference type="NCBI Taxonomy" id="8032"/>
    <lineage>
        <taxon>Eukaryota</taxon>
        <taxon>Metazoa</taxon>
        <taxon>Chordata</taxon>
        <taxon>Craniata</taxon>
        <taxon>Vertebrata</taxon>
        <taxon>Euteleostomi</taxon>
        <taxon>Actinopterygii</taxon>
        <taxon>Neopterygii</taxon>
        <taxon>Teleostei</taxon>
        <taxon>Protacanthopterygii</taxon>
        <taxon>Salmoniformes</taxon>
        <taxon>Salmonidae</taxon>
        <taxon>Salmoninae</taxon>
        <taxon>Salmo</taxon>
    </lineage>
</organism>
<evidence type="ECO:0000313" key="2">
    <source>
        <dbReference type="Proteomes" id="UP000472277"/>
    </source>
</evidence>
<reference evidence="1" key="2">
    <citation type="submission" date="2025-09" db="UniProtKB">
        <authorList>
            <consortium name="Ensembl"/>
        </authorList>
    </citation>
    <scope>IDENTIFICATION</scope>
</reference>
<sequence>MGLLARIRKEWFIIGIVAVIVSAKLQPSFGLKGAVRLTPAGELTVPMAITHISYHYIFCMDVNRHLLYGC</sequence>
<dbReference type="Proteomes" id="UP000472277">
    <property type="component" value="Chromosome 5"/>
</dbReference>
<dbReference type="InParanoid" id="A0A673W001"/>
<accession>A0A673W001</accession>
<dbReference type="GeneTree" id="ENSGT01030000238602"/>